<dbReference type="EMBL" id="BAAAOB010000001">
    <property type="protein sequence ID" value="GAA1789258.1"/>
    <property type="molecule type" value="Genomic_DNA"/>
</dbReference>
<feature type="signal peptide" evidence="3">
    <location>
        <begin position="1"/>
        <end position="35"/>
    </location>
</feature>
<feature type="compositionally biased region" description="Polar residues" evidence="1">
    <location>
        <begin position="58"/>
        <end position="67"/>
    </location>
</feature>
<feature type="region of interest" description="Disordered" evidence="1">
    <location>
        <begin position="324"/>
        <end position="346"/>
    </location>
</feature>
<keyword evidence="2" id="KW-1133">Transmembrane helix</keyword>
<sequence length="518" mass="52275">MNRNDPSRGRRLLAATAAFTVGLAGVLALGATANAAPVSGPITAQNGSITIHKHANPGFSSPQNPDGTQGAGGSPLQGVSFEVCSIAGIDLIGGGNAAWDAVNALGGVAKDVKNTDTTISGRALACKPVQRTAADGTTTFAGLPVGAYLVRETDKGANPITQTAAPFVVTVPTPAIGADAGKWLYDVNVYPKNQLGDAPVKNLADQPTNGVILGDKIGFTVSQKVPAIAAGDTYKKFRVLDALDPALKHTSDAITVSSSGTALVAADYTASWMGETLVASLTPSGLAKIKAGDTITIGFTATALKNGVITNIAWANVNDLVIDSTNGPTPPTDPENPTNPGNPGNPTNVVETRWGAVDLKKVNAATNEGLQGAKFDLYMVNAATCPATLAGAGTKVGSYTSGAGGVVTVPGLWVGDTRTVNGAKPYDTNTRCYYLVETAAPAGFVTDGTPRGFVVHPGATAHADATKAIPNSQQLVPGLPLTGSDGQLILLIGGIALLIAAAGGALILRRRSGTDSAV</sequence>
<dbReference type="NCBIfam" id="TIGR01167">
    <property type="entry name" value="LPXTG_anchor"/>
    <property type="match status" value="1"/>
</dbReference>
<dbReference type="Pfam" id="PF16555">
    <property type="entry name" value="GramPos_pilinD1"/>
    <property type="match status" value="1"/>
</dbReference>
<proteinExistence type="predicted"/>
<evidence type="ECO:0000259" key="5">
    <source>
        <dbReference type="Pfam" id="PF17802"/>
    </source>
</evidence>
<keyword evidence="2" id="KW-0812">Transmembrane</keyword>
<evidence type="ECO:0000256" key="1">
    <source>
        <dbReference type="SAM" id="MobiDB-lite"/>
    </source>
</evidence>
<evidence type="ECO:0000313" key="6">
    <source>
        <dbReference type="EMBL" id="GAA1789258.1"/>
    </source>
</evidence>
<dbReference type="InterPro" id="IPR013783">
    <property type="entry name" value="Ig-like_fold"/>
</dbReference>
<protein>
    <submittedName>
        <fullName evidence="6">SpaH/EbpB family LPXTG-anchored major pilin</fullName>
    </submittedName>
</protein>
<organism evidence="6 7">
    <name type="scientific">Leucobacter iarius</name>
    <dbReference type="NCBI Taxonomy" id="333963"/>
    <lineage>
        <taxon>Bacteria</taxon>
        <taxon>Bacillati</taxon>
        <taxon>Actinomycetota</taxon>
        <taxon>Actinomycetes</taxon>
        <taxon>Micrococcales</taxon>
        <taxon>Microbacteriaceae</taxon>
        <taxon>Leucobacter</taxon>
    </lineage>
</organism>
<keyword evidence="3" id="KW-0732">Signal</keyword>
<reference evidence="7" key="1">
    <citation type="journal article" date="2019" name="Int. J. Syst. Evol. Microbiol.">
        <title>The Global Catalogue of Microorganisms (GCM) 10K type strain sequencing project: providing services to taxonomists for standard genome sequencing and annotation.</title>
        <authorList>
            <consortium name="The Broad Institute Genomics Platform"/>
            <consortium name="The Broad Institute Genome Sequencing Center for Infectious Disease"/>
            <person name="Wu L."/>
            <person name="Ma J."/>
        </authorList>
    </citation>
    <scope>NUCLEOTIDE SEQUENCE [LARGE SCALE GENOMIC DNA]</scope>
    <source>
        <strain evidence="7">JCM 14736</strain>
    </source>
</reference>
<dbReference type="NCBIfam" id="NF033902">
    <property type="entry name" value="iso_D2_wall_anc"/>
    <property type="match status" value="1"/>
</dbReference>
<dbReference type="InterPro" id="IPR032364">
    <property type="entry name" value="GramPos_pilinD1_N"/>
</dbReference>
<dbReference type="InterPro" id="IPR048052">
    <property type="entry name" value="FM1-like"/>
</dbReference>
<evidence type="ECO:0000256" key="2">
    <source>
        <dbReference type="SAM" id="Phobius"/>
    </source>
</evidence>
<dbReference type="InterPro" id="IPR026466">
    <property type="entry name" value="Fim_isopep_form_D2_dom"/>
</dbReference>
<keyword evidence="2" id="KW-0472">Membrane</keyword>
<keyword evidence="7" id="KW-1185">Reference proteome</keyword>
<dbReference type="InterPro" id="IPR041033">
    <property type="entry name" value="SpaA_PFL_dom_1"/>
</dbReference>
<feature type="compositionally biased region" description="Low complexity" evidence="1">
    <location>
        <begin position="335"/>
        <end position="346"/>
    </location>
</feature>
<comment type="caution">
    <text evidence="6">The sequence shown here is derived from an EMBL/GenBank/DDBJ whole genome shotgun (WGS) entry which is preliminary data.</text>
</comment>
<dbReference type="Gene3D" id="2.60.40.740">
    <property type="match status" value="1"/>
</dbReference>
<feature type="domain" description="SpaA-like prealbumin fold" evidence="5">
    <location>
        <begin position="356"/>
        <end position="462"/>
    </location>
</feature>
<name>A0ABP4XRW4_9MICO</name>
<feature type="transmembrane region" description="Helical" evidence="2">
    <location>
        <begin position="488"/>
        <end position="508"/>
    </location>
</feature>
<accession>A0ABP4XRW4</accession>
<gene>
    <name evidence="6" type="ORF">GCM10009768_17870</name>
</gene>
<feature type="domain" description="Gram-positive pilin subunit D1 N-terminal" evidence="4">
    <location>
        <begin position="46"/>
        <end position="194"/>
    </location>
</feature>
<dbReference type="Proteomes" id="UP001500851">
    <property type="component" value="Unassembled WGS sequence"/>
</dbReference>
<evidence type="ECO:0000259" key="4">
    <source>
        <dbReference type="Pfam" id="PF16555"/>
    </source>
</evidence>
<dbReference type="RefSeq" id="WP_344031508.1">
    <property type="nucleotide sequence ID" value="NZ_BAAAOB010000001.1"/>
</dbReference>
<evidence type="ECO:0000313" key="7">
    <source>
        <dbReference type="Proteomes" id="UP001500851"/>
    </source>
</evidence>
<feature type="region of interest" description="Disordered" evidence="1">
    <location>
        <begin position="51"/>
        <end position="74"/>
    </location>
</feature>
<evidence type="ECO:0000256" key="3">
    <source>
        <dbReference type="SAM" id="SignalP"/>
    </source>
</evidence>
<feature type="chain" id="PRO_5046061654" evidence="3">
    <location>
        <begin position="36"/>
        <end position="518"/>
    </location>
</feature>
<dbReference type="Gene3D" id="2.60.40.10">
    <property type="entry name" value="Immunoglobulins"/>
    <property type="match status" value="2"/>
</dbReference>
<dbReference type="NCBIfam" id="TIGR04226">
    <property type="entry name" value="RrgB_K2N_iso_D2"/>
    <property type="match status" value="1"/>
</dbReference>
<dbReference type="Pfam" id="PF17802">
    <property type="entry name" value="SpaA"/>
    <property type="match status" value="1"/>
</dbReference>